<reference evidence="2 3" key="1">
    <citation type="journal article" date="2019" name="Nat. Ecol. Evol.">
        <title>Megaphylogeny resolves global patterns of mushroom evolution.</title>
        <authorList>
            <person name="Varga T."/>
            <person name="Krizsan K."/>
            <person name="Foldi C."/>
            <person name="Dima B."/>
            <person name="Sanchez-Garcia M."/>
            <person name="Sanchez-Ramirez S."/>
            <person name="Szollosi G.J."/>
            <person name="Szarkandi J.G."/>
            <person name="Papp V."/>
            <person name="Albert L."/>
            <person name="Andreopoulos W."/>
            <person name="Angelini C."/>
            <person name="Antonin V."/>
            <person name="Barry K.W."/>
            <person name="Bougher N.L."/>
            <person name="Buchanan P."/>
            <person name="Buyck B."/>
            <person name="Bense V."/>
            <person name="Catcheside P."/>
            <person name="Chovatia M."/>
            <person name="Cooper J."/>
            <person name="Damon W."/>
            <person name="Desjardin D."/>
            <person name="Finy P."/>
            <person name="Geml J."/>
            <person name="Haridas S."/>
            <person name="Hughes K."/>
            <person name="Justo A."/>
            <person name="Karasinski D."/>
            <person name="Kautmanova I."/>
            <person name="Kiss B."/>
            <person name="Kocsube S."/>
            <person name="Kotiranta H."/>
            <person name="LaButti K.M."/>
            <person name="Lechner B.E."/>
            <person name="Liimatainen K."/>
            <person name="Lipzen A."/>
            <person name="Lukacs Z."/>
            <person name="Mihaltcheva S."/>
            <person name="Morgado L.N."/>
            <person name="Niskanen T."/>
            <person name="Noordeloos M.E."/>
            <person name="Ohm R.A."/>
            <person name="Ortiz-Santana B."/>
            <person name="Ovrebo C."/>
            <person name="Racz N."/>
            <person name="Riley R."/>
            <person name="Savchenko A."/>
            <person name="Shiryaev A."/>
            <person name="Soop K."/>
            <person name="Spirin V."/>
            <person name="Szebenyi C."/>
            <person name="Tomsovsky M."/>
            <person name="Tulloss R.E."/>
            <person name="Uehling J."/>
            <person name="Grigoriev I.V."/>
            <person name="Vagvolgyi C."/>
            <person name="Papp T."/>
            <person name="Martin F.M."/>
            <person name="Miettinen O."/>
            <person name="Hibbett D.S."/>
            <person name="Nagy L.G."/>
        </authorList>
    </citation>
    <scope>NUCLEOTIDE SEQUENCE [LARGE SCALE GENOMIC DNA]</scope>
    <source>
        <strain evidence="2 3">FP101781</strain>
    </source>
</reference>
<evidence type="ECO:0000313" key="3">
    <source>
        <dbReference type="Proteomes" id="UP000298030"/>
    </source>
</evidence>
<keyword evidence="3" id="KW-1185">Reference proteome</keyword>
<proteinExistence type="predicted"/>
<accession>A0A4Y7U2N5</accession>
<dbReference type="Proteomes" id="UP000298030">
    <property type="component" value="Unassembled WGS sequence"/>
</dbReference>
<comment type="caution">
    <text evidence="2">The sequence shown here is derived from an EMBL/GenBank/DDBJ whole genome shotgun (WGS) entry which is preliminary data.</text>
</comment>
<name>A0A4Y7U2N5_COPMI</name>
<dbReference type="AlphaFoldDB" id="A0A4Y7U2N5"/>
<gene>
    <name evidence="2" type="ORF">FA13DRAFT_1724273</name>
</gene>
<organism evidence="2 3">
    <name type="scientific">Coprinellus micaceus</name>
    <name type="common">Glistening ink-cap mushroom</name>
    <name type="synonym">Coprinus micaceus</name>
    <dbReference type="NCBI Taxonomy" id="71717"/>
    <lineage>
        <taxon>Eukaryota</taxon>
        <taxon>Fungi</taxon>
        <taxon>Dikarya</taxon>
        <taxon>Basidiomycota</taxon>
        <taxon>Agaricomycotina</taxon>
        <taxon>Agaricomycetes</taxon>
        <taxon>Agaricomycetidae</taxon>
        <taxon>Agaricales</taxon>
        <taxon>Agaricineae</taxon>
        <taxon>Psathyrellaceae</taxon>
        <taxon>Coprinellus</taxon>
    </lineage>
</organism>
<evidence type="ECO:0000313" key="2">
    <source>
        <dbReference type="EMBL" id="TEB40052.1"/>
    </source>
</evidence>
<dbReference type="OrthoDB" id="3055318at2759"/>
<protein>
    <submittedName>
        <fullName evidence="2">Uncharacterized protein</fullName>
    </submittedName>
</protein>
<dbReference type="EMBL" id="QPFP01000001">
    <property type="protein sequence ID" value="TEB40052.1"/>
    <property type="molecule type" value="Genomic_DNA"/>
</dbReference>
<dbReference type="STRING" id="71717.A0A4Y7U2N5"/>
<feature type="region of interest" description="Disordered" evidence="1">
    <location>
        <begin position="526"/>
        <end position="572"/>
    </location>
</feature>
<dbReference type="SUPFAM" id="SSF52047">
    <property type="entry name" value="RNI-like"/>
    <property type="match status" value="1"/>
</dbReference>
<feature type="compositionally biased region" description="Low complexity" evidence="1">
    <location>
        <begin position="556"/>
        <end position="566"/>
    </location>
</feature>
<evidence type="ECO:0000256" key="1">
    <source>
        <dbReference type="SAM" id="MobiDB-lite"/>
    </source>
</evidence>
<sequence length="713" mass="81427">MGLIVAAGHIELPPELWAQILQGGYHSSFFNRDCMKDISLVCHLFGDICQAVVFHKLTLSPNIGVDYKGHQSIGPGPPSNRRAYPIRVDAWDWPAWEGDMHRTVRSERRLDTLGNHTLLASHVRTLTLRGYALRWYRYPSNPFERPPERRVLSGTVYDEFLRLRNTLIRHLHHFTQLRRLELFQYPVDQDLLKAIESHPTLKDLMLDFCWFPEEPSPLASITSMTLRHIPTARGLNSYFIPPVGPSPYHDIPDHHIASAYQLVSPAQVEQLDIAFGAYDSDVRRFFERFSERMAKAEFHRLHKMCVRSTSYPAETPVLLRQLFKCTPVLRELHISQSSWKDIQLEGAFPRPYMPELETLSCSLPWARFLVPGRPIKSVKMWIADEDVHKNFLAPTMPELDELLRPLTLSTSPITALHLPPYPPLAPVWILFPYLNAMFPALRDLRAAMAGEKMSLRQAWRCGTQRAGLPIPCIDTSEQAVERGLVAKLTADVRDAVGREFSGTRRVVFPPIAERIMAFRGIAPEASEAQSSGPPIPIHRHNTLTARPSGYQRRRSTASSSGSSTYTLEDAEMPHEPRQYHLAPLQAPFDALDPGGLPLQKPDNLLDVLCFFARGHYPLPLLLQSLSLVNCFADAKPRSSRWSHIRSVKDYELCLRTAMTEVSQRHTELSSFSFAHDTEYGLGPYSRLYLHRKEDWGWYRGNPDLPKWELIEPL</sequence>